<evidence type="ECO:0000256" key="10">
    <source>
        <dbReference type="ARBA" id="ARBA00042072"/>
    </source>
</evidence>
<evidence type="ECO:0000256" key="1">
    <source>
        <dbReference type="ARBA" id="ARBA00004496"/>
    </source>
</evidence>
<dbReference type="Pfam" id="PF00359">
    <property type="entry name" value="PTS_EIIA_2"/>
    <property type="match status" value="1"/>
</dbReference>
<organism evidence="12 13">
    <name type="scientific">Amedibacillus hominis</name>
    <dbReference type="NCBI Taxonomy" id="2897776"/>
    <lineage>
        <taxon>Bacteria</taxon>
        <taxon>Bacillati</taxon>
        <taxon>Bacillota</taxon>
        <taxon>Erysipelotrichia</taxon>
        <taxon>Erysipelotrichales</taxon>
        <taxon>Erysipelotrichaceae</taxon>
        <taxon>Amedibacillus</taxon>
    </lineage>
</organism>
<evidence type="ECO:0000256" key="3">
    <source>
        <dbReference type="ARBA" id="ARBA00022490"/>
    </source>
</evidence>
<evidence type="ECO:0000256" key="8">
    <source>
        <dbReference type="ARBA" id="ARBA00037387"/>
    </source>
</evidence>
<keyword evidence="4" id="KW-0597">Phosphoprotein</keyword>
<name>A0ABS9RBV5_9FIRM</name>
<proteinExistence type="predicted"/>
<dbReference type="InterPro" id="IPR051351">
    <property type="entry name" value="Ascorbate-PTS_EIIA_comp"/>
</dbReference>
<comment type="caution">
    <text evidence="12">The sequence shown here is derived from an EMBL/GenBank/DDBJ whole genome shotgun (WGS) entry which is preliminary data.</text>
</comment>
<keyword evidence="7" id="KW-0418">Kinase</keyword>
<protein>
    <recommendedName>
        <fullName evidence="9">Ascorbate-specific PTS system EIIA component</fullName>
    </recommendedName>
    <alternativeName>
        <fullName evidence="10">Ascorbate-specific phosphotransferase enzyme IIA component</fullName>
    </alternativeName>
</protein>
<feature type="domain" description="PTS EIIA type-2" evidence="11">
    <location>
        <begin position="7"/>
        <end position="149"/>
    </location>
</feature>
<dbReference type="InterPro" id="IPR016152">
    <property type="entry name" value="PTrfase/Anion_transptr"/>
</dbReference>
<evidence type="ECO:0000256" key="2">
    <source>
        <dbReference type="ARBA" id="ARBA00022448"/>
    </source>
</evidence>
<dbReference type="PANTHER" id="PTHR36203:SF1">
    <property type="entry name" value="ASCORBATE-SPECIFIC PTS SYSTEM EIIA COMPONENT"/>
    <property type="match status" value="1"/>
</dbReference>
<dbReference type="Gene3D" id="3.40.930.10">
    <property type="entry name" value="Mannitol-specific EII, Chain A"/>
    <property type="match status" value="1"/>
</dbReference>
<dbReference type="InterPro" id="IPR002178">
    <property type="entry name" value="PTS_EIIA_type-2_dom"/>
</dbReference>
<evidence type="ECO:0000256" key="6">
    <source>
        <dbReference type="ARBA" id="ARBA00022683"/>
    </source>
</evidence>
<keyword evidence="2" id="KW-0813">Transport</keyword>
<gene>
    <name evidence="12" type="ORF">LQE99_18640</name>
</gene>
<dbReference type="EMBL" id="JAKVPQ010000018">
    <property type="protein sequence ID" value="MCH4287141.1"/>
    <property type="molecule type" value="Genomic_DNA"/>
</dbReference>
<dbReference type="PROSITE" id="PS51094">
    <property type="entry name" value="PTS_EIIA_TYPE_2"/>
    <property type="match status" value="1"/>
</dbReference>
<evidence type="ECO:0000256" key="7">
    <source>
        <dbReference type="ARBA" id="ARBA00022777"/>
    </source>
</evidence>
<dbReference type="PANTHER" id="PTHR36203">
    <property type="entry name" value="ASCORBATE-SPECIFIC PTS SYSTEM EIIA COMPONENT"/>
    <property type="match status" value="1"/>
</dbReference>
<evidence type="ECO:0000256" key="9">
    <source>
        <dbReference type="ARBA" id="ARBA00041175"/>
    </source>
</evidence>
<keyword evidence="3" id="KW-0963">Cytoplasm</keyword>
<keyword evidence="5" id="KW-0808">Transferase</keyword>
<evidence type="ECO:0000256" key="4">
    <source>
        <dbReference type="ARBA" id="ARBA00022553"/>
    </source>
</evidence>
<dbReference type="CDD" id="cd00211">
    <property type="entry name" value="PTS_IIA_fru"/>
    <property type="match status" value="1"/>
</dbReference>
<keyword evidence="6" id="KW-0598">Phosphotransferase system</keyword>
<evidence type="ECO:0000259" key="11">
    <source>
        <dbReference type="PROSITE" id="PS51094"/>
    </source>
</evidence>
<evidence type="ECO:0000313" key="13">
    <source>
        <dbReference type="Proteomes" id="UP001202402"/>
    </source>
</evidence>
<dbReference type="SUPFAM" id="SSF55804">
    <property type="entry name" value="Phoshotransferase/anion transport protein"/>
    <property type="match status" value="1"/>
</dbReference>
<evidence type="ECO:0000313" key="12">
    <source>
        <dbReference type="EMBL" id="MCH4287141.1"/>
    </source>
</evidence>
<evidence type="ECO:0000256" key="5">
    <source>
        <dbReference type="ARBA" id="ARBA00022679"/>
    </source>
</evidence>
<comment type="function">
    <text evidence="8">The phosphoenolpyruvate-dependent sugar phosphotransferase system (sugar PTS), a major carbohydrate active transport system, catalyzes the phosphorylation of incoming sugar substrates concomitantly with their translocation across the cell membrane. The enzyme II UlaABC PTS system is involved in ascorbate transport.</text>
</comment>
<comment type="subcellular location">
    <subcellularLocation>
        <location evidence="1">Cytoplasm</location>
    </subcellularLocation>
</comment>
<dbReference type="Proteomes" id="UP001202402">
    <property type="component" value="Unassembled WGS sequence"/>
</dbReference>
<keyword evidence="13" id="KW-1185">Reference proteome</keyword>
<keyword evidence="12" id="KW-0762">Sugar transport</keyword>
<sequence>MITLLKDLTDTSLIRLNIEADDWQTAIRKAAQPLVDHKKVKAAYVDEIINGVLEMGPYIVITKHVALPHARPEAGALESAIGIATLKHPVKFGNKDNDPVKYLFCLSATDNIKHLNALAELAGLFEEKAFFDLLDQANTPEEIMEYLNK</sequence>
<reference evidence="12 13" key="1">
    <citation type="submission" date="2022-02" db="EMBL/GenBank/DDBJ databases">
        <title>Genome of Erysipelotrichaceae sp. nov. NSJ-176 isolated from human feces.</title>
        <authorList>
            <person name="Abdugheni R."/>
        </authorList>
    </citation>
    <scope>NUCLEOTIDE SEQUENCE [LARGE SCALE GENOMIC DNA]</scope>
    <source>
        <strain evidence="12 13">NSJ-176</strain>
    </source>
</reference>
<accession>A0ABS9RBV5</accession>